<keyword evidence="1" id="KW-0472">Membrane</keyword>
<dbReference type="InterPro" id="IPR035892">
    <property type="entry name" value="C2_domain_sf"/>
</dbReference>
<organism evidence="3 4">
    <name type="scientific">Dillenia turbinata</name>
    <dbReference type="NCBI Taxonomy" id="194707"/>
    <lineage>
        <taxon>Eukaryota</taxon>
        <taxon>Viridiplantae</taxon>
        <taxon>Streptophyta</taxon>
        <taxon>Embryophyta</taxon>
        <taxon>Tracheophyta</taxon>
        <taxon>Spermatophyta</taxon>
        <taxon>Magnoliopsida</taxon>
        <taxon>eudicotyledons</taxon>
        <taxon>Gunneridae</taxon>
        <taxon>Pentapetalae</taxon>
        <taxon>Dilleniales</taxon>
        <taxon>Dilleniaceae</taxon>
        <taxon>Dillenia</taxon>
    </lineage>
</organism>
<keyword evidence="1" id="KW-1133">Transmembrane helix</keyword>
<dbReference type="EMBL" id="JBAMMX010000008">
    <property type="protein sequence ID" value="KAK6934302.1"/>
    <property type="molecule type" value="Genomic_DNA"/>
</dbReference>
<accession>A0AAN8VVN4</accession>
<dbReference type="SUPFAM" id="SSF49562">
    <property type="entry name" value="C2 domain (Calcium/lipid-binding domain, CaLB)"/>
    <property type="match status" value="1"/>
</dbReference>
<name>A0AAN8VVN4_9MAGN</name>
<evidence type="ECO:0000259" key="2">
    <source>
        <dbReference type="Pfam" id="PF00168"/>
    </source>
</evidence>
<dbReference type="Proteomes" id="UP001370490">
    <property type="component" value="Unassembled WGS sequence"/>
</dbReference>
<proteinExistence type="predicted"/>
<comment type="caution">
    <text evidence="3">The sequence shown here is derived from an EMBL/GenBank/DDBJ whole genome shotgun (WGS) entry which is preliminary data.</text>
</comment>
<keyword evidence="1" id="KW-0812">Transmembrane</keyword>
<evidence type="ECO:0000313" key="3">
    <source>
        <dbReference type="EMBL" id="KAK6934302.1"/>
    </source>
</evidence>
<feature type="transmembrane region" description="Helical" evidence="1">
    <location>
        <begin position="170"/>
        <end position="188"/>
    </location>
</feature>
<protein>
    <submittedName>
        <fullName evidence="3">C2 domain</fullName>
    </submittedName>
</protein>
<keyword evidence="4" id="KW-1185">Reference proteome</keyword>
<dbReference type="PANTHER" id="PTHR31425">
    <property type="entry name" value="PHOSPHORIBOSYLANTHRANILATE TRANSFERASE ISOFORM 1"/>
    <property type="match status" value="1"/>
</dbReference>
<dbReference type="AlphaFoldDB" id="A0AAN8VVN4"/>
<sequence length="202" mass="23418">MRRNCCCGGVLGLWLPIHNQCAFRWLYSIKSKVYLSPKLWYLRLSIIEAQELVAGDKGSLTSMVRFLEFFAKAQIGDQVLRTRISMTATNRSLCNPFWNESLMFVIAELFEDYLLISVEDRVAPNREERRLDDKQVVSRWFNLDGDSKNVARFGFRIHIRASLEQYTWEVFDPFTVVTIGVLIAFHLLSSMVSTVRLKIISP</sequence>
<dbReference type="Gene3D" id="2.60.40.150">
    <property type="entry name" value="C2 domain"/>
    <property type="match status" value="1"/>
</dbReference>
<dbReference type="PANTHER" id="PTHR31425:SF48">
    <property type="entry name" value="MULTIPLE C2 DOMAIN AND TRANSMEMBRANE REGION PROTEIN 10"/>
    <property type="match status" value="1"/>
</dbReference>
<dbReference type="InterPro" id="IPR047259">
    <property type="entry name" value="QUIRKY-like"/>
</dbReference>
<feature type="domain" description="C2" evidence="2">
    <location>
        <begin position="40"/>
        <end position="126"/>
    </location>
</feature>
<dbReference type="Pfam" id="PF00168">
    <property type="entry name" value="C2"/>
    <property type="match status" value="1"/>
</dbReference>
<gene>
    <name evidence="3" type="ORF">RJ641_034457</name>
</gene>
<evidence type="ECO:0000313" key="4">
    <source>
        <dbReference type="Proteomes" id="UP001370490"/>
    </source>
</evidence>
<evidence type="ECO:0000256" key="1">
    <source>
        <dbReference type="SAM" id="Phobius"/>
    </source>
</evidence>
<dbReference type="InterPro" id="IPR000008">
    <property type="entry name" value="C2_dom"/>
</dbReference>
<reference evidence="3 4" key="1">
    <citation type="submission" date="2023-12" db="EMBL/GenBank/DDBJ databases">
        <title>A high-quality genome assembly for Dillenia turbinata (Dilleniales).</title>
        <authorList>
            <person name="Chanderbali A."/>
        </authorList>
    </citation>
    <scope>NUCLEOTIDE SEQUENCE [LARGE SCALE GENOMIC DNA]</scope>
    <source>
        <strain evidence="3">LSX21</strain>
        <tissue evidence="3">Leaf</tissue>
    </source>
</reference>